<feature type="region of interest" description="Disordered" evidence="1">
    <location>
        <begin position="224"/>
        <end position="259"/>
    </location>
</feature>
<gene>
    <name evidence="2" type="ORF">CPELLU_LOCUS13114</name>
</gene>
<proteinExistence type="predicted"/>
<accession>A0A9N9I7B5</accession>
<name>A0A9N9I7B5_9GLOM</name>
<dbReference type="AlphaFoldDB" id="A0A9N9I7B5"/>
<dbReference type="OrthoDB" id="2426857at2759"/>
<feature type="compositionally biased region" description="Polar residues" evidence="1">
    <location>
        <begin position="224"/>
        <end position="238"/>
    </location>
</feature>
<sequence length="259" mass="30022">MKNRCITVESRLSHVRNLVICTDDQLSLLITERRNRNAEYHNIPRSSRVDFWNNIADIINRRFSTNYTGYQCKGKFQNLVRDHTLMCQYMAGNRAGCRTKTEVRYFEEFCSCFWERLETQFDQIHNVNTSSRRREERQRNRTSPPTYEEVSSMINISHRESPTSQRNRSASLTQRNPTRRDETTNRENVSNVNDADRNSGHNTNDVGRNLDNATYLSLPHLANTTSTPNISASQNDSDISMPDIGGSQPSCMENINEED</sequence>
<reference evidence="2" key="1">
    <citation type="submission" date="2021-06" db="EMBL/GenBank/DDBJ databases">
        <authorList>
            <person name="Kallberg Y."/>
            <person name="Tangrot J."/>
            <person name="Rosling A."/>
        </authorList>
    </citation>
    <scope>NUCLEOTIDE SEQUENCE</scope>
    <source>
        <strain evidence="2">FL966</strain>
    </source>
</reference>
<feature type="compositionally biased region" description="Polar residues" evidence="1">
    <location>
        <begin position="162"/>
        <end position="176"/>
    </location>
</feature>
<evidence type="ECO:0000313" key="3">
    <source>
        <dbReference type="Proteomes" id="UP000789759"/>
    </source>
</evidence>
<dbReference type="Proteomes" id="UP000789759">
    <property type="component" value="Unassembled WGS sequence"/>
</dbReference>
<evidence type="ECO:0000313" key="2">
    <source>
        <dbReference type="EMBL" id="CAG8724824.1"/>
    </source>
</evidence>
<keyword evidence="3" id="KW-1185">Reference proteome</keyword>
<feature type="compositionally biased region" description="Polar residues" evidence="1">
    <location>
        <begin position="200"/>
        <end position="210"/>
    </location>
</feature>
<comment type="caution">
    <text evidence="2">The sequence shown here is derived from an EMBL/GenBank/DDBJ whole genome shotgun (WGS) entry which is preliminary data.</text>
</comment>
<organism evidence="2 3">
    <name type="scientific">Cetraspora pellucida</name>
    <dbReference type="NCBI Taxonomy" id="1433469"/>
    <lineage>
        <taxon>Eukaryota</taxon>
        <taxon>Fungi</taxon>
        <taxon>Fungi incertae sedis</taxon>
        <taxon>Mucoromycota</taxon>
        <taxon>Glomeromycotina</taxon>
        <taxon>Glomeromycetes</taxon>
        <taxon>Diversisporales</taxon>
        <taxon>Gigasporaceae</taxon>
        <taxon>Cetraspora</taxon>
    </lineage>
</organism>
<feature type="region of interest" description="Disordered" evidence="1">
    <location>
        <begin position="129"/>
        <end position="210"/>
    </location>
</feature>
<evidence type="ECO:0000256" key="1">
    <source>
        <dbReference type="SAM" id="MobiDB-lite"/>
    </source>
</evidence>
<protein>
    <submittedName>
        <fullName evidence="2">17138_t:CDS:1</fullName>
    </submittedName>
</protein>
<dbReference type="EMBL" id="CAJVQA010013509">
    <property type="protein sequence ID" value="CAG8724824.1"/>
    <property type="molecule type" value="Genomic_DNA"/>
</dbReference>